<feature type="coiled-coil region" evidence="4">
    <location>
        <begin position="6"/>
        <end position="40"/>
    </location>
</feature>
<evidence type="ECO:0000256" key="4">
    <source>
        <dbReference type="SAM" id="Coils"/>
    </source>
</evidence>
<dbReference type="GO" id="GO:0090090">
    <property type="term" value="P:negative regulation of canonical Wnt signaling pathway"/>
    <property type="evidence" value="ECO:0007669"/>
    <property type="project" value="TreeGrafter"/>
</dbReference>
<feature type="repeat" description="ARM" evidence="3">
    <location>
        <begin position="501"/>
        <end position="529"/>
    </location>
</feature>
<keyword evidence="8" id="KW-1185">Reference proteome</keyword>
<feature type="compositionally biased region" description="Polar residues" evidence="5">
    <location>
        <begin position="745"/>
        <end position="754"/>
    </location>
</feature>
<dbReference type="OrthoDB" id="5918429at2759"/>
<dbReference type="PROSITE" id="PS50176">
    <property type="entry name" value="ARM_REPEAT"/>
    <property type="match status" value="1"/>
</dbReference>
<dbReference type="GO" id="GO:0016342">
    <property type="term" value="C:catenin complex"/>
    <property type="evidence" value="ECO:0007669"/>
    <property type="project" value="TreeGrafter"/>
</dbReference>
<feature type="non-terminal residue" evidence="7">
    <location>
        <position position="754"/>
    </location>
</feature>
<dbReference type="Pfam" id="PF00514">
    <property type="entry name" value="Arm"/>
    <property type="match status" value="1"/>
</dbReference>
<gene>
    <name evidence="7" type="ORF">LOTGIDRAFT_81378</name>
</gene>
<dbReference type="InterPro" id="IPR000225">
    <property type="entry name" value="Armadillo"/>
</dbReference>
<sequence>MSLTSYDELLKQVESLKTENSSLRQELHDNSSHLTKLENEASNMKDVLTHVQYDMEGDYEFHEGNIYCDENTASLEANCQGEKLRLKIIFPHYSSRLSCKSALISKKDSCQKVKPRTSRQDLHELNLCYYDMLLFSRNCILREAEEESKQRKWFYDQLEVISSKIDNLPLTEQYNLQNDMTRRQLEYDAKQLTESLHQKLGTGDQIAVRQSSRVQRLRTIEAEMMELQKRRHQIQMITEQYGRAAYESSSGSMTNHHDLSSVMSFNSETSGRQPPPAVEFVEPLPPSSQQLGTRVEMVYSLLSMLGTHDKDDMSRTLLAMSSSPDSCIAMRQSGCLPLLIQLLHGSDKDSGLLGNTRGSKHARARASRALHNIVHSHPDDKRGRREARVLRLLEQIRAHCDQLRNDSTEDDEAGPQSQIDHQPGPAIAALMKLSFDEEHRHAICTLGGLQAIADLLQIDTQVYGNTTEQVNITMRRYACMSLTNLTFGDGTNKALLCSMTGAMAALVEQLNSANEDLCQVAASVIRNLSWRADLASKKILREVNAVRTLMYSSMKVKKEPTFKSILSALWNLSAHCTENKADICAVENALEFLVSILTYKSPSKTLAIIENGGGILRNVSSHIAVREDYRNILRQQGCLQILLKHLRSPSLTIVSNSCGTLWNLSARCAEDQQALWEMGAVSMLRNLVHSKHKMISMGSSAALKNLLSARPNLKNIDFDRHSQSGRPSLHARKQRALESELDPNLSETCDNVDS</sequence>
<dbReference type="InterPro" id="IPR016024">
    <property type="entry name" value="ARM-type_fold"/>
</dbReference>
<dbReference type="InterPro" id="IPR011989">
    <property type="entry name" value="ARM-like"/>
</dbReference>
<evidence type="ECO:0000256" key="1">
    <source>
        <dbReference type="ARBA" id="ARBA00009051"/>
    </source>
</evidence>
<dbReference type="Pfam" id="PF16689">
    <property type="entry name" value="APC_N_CC"/>
    <property type="match status" value="1"/>
</dbReference>
<dbReference type="SUPFAM" id="SSF58050">
    <property type="entry name" value="N-terminal coiled coil domain from apc"/>
    <property type="match status" value="1"/>
</dbReference>
<feature type="region of interest" description="Disordered" evidence="5">
    <location>
        <begin position="717"/>
        <end position="754"/>
    </location>
</feature>
<dbReference type="GO" id="GO:0007389">
    <property type="term" value="P:pattern specification process"/>
    <property type="evidence" value="ECO:0007669"/>
    <property type="project" value="TreeGrafter"/>
</dbReference>
<dbReference type="GO" id="GO:0007026">
    <property type="term" value="P:negative regulation of microtubule depolymerization"/>
    <property type="evidence" value="ECO:0007669"/>
    <property type="project" value="TreeGrafter"/>
</dbReference>
<dbReference type="Gene3D" id="1.10.287.450">
    <property type="entry name" value="Helix hairpin bin"/>
    <property type="match status" value="1"/>
</dbReference>
<dbReference type="GO" id="GO:0005881">
    <property type="term" value="C:cytoplasmic microtubule"/>
    <property type="evidence" value="ECO:0007669"/>
    <property type="project" value="TreeGrafter"/>
</dbReference>
<dbReference type="SUPFAM" id="SSF82931">
    <property type="entry name" value="Tumor suppressor gene product Apc"/>
    <property type="match status" value="1"/>
</dbReference>
<dbReference type="GO" id="GO:0008013">
    <property type="term" value="F:beta-catenin binding"/>
    <property type="evidence" value="ECO:0007669"/>
    <property type="project" value="InterPro"/>
</dbReference>
<evidence type="ECO:0000313" key="8">
    <source>
        <dbReference type="Proteomes" id="UP000030746"/>
    </source>
</evidence>
<dbReference type="CTD" id="20252506"/>
<dbReference type="InterPro" id="IPR026818">
    <property type="entry name" value="Apc_fam"/>
</dbReference>
<dbReference type="GO" id="GO:0045295">
    <property type="term" value="F:gamma-catenin binding"/>
    <property type="evidence" value="ECO:0007669"/>
    <property type="project" value="TreeGrafter"/>
</dbReference>
<dbReference type="EMBL" id="KB201701">
    <property type="protein sequence ID" value="ESO95067.1"/>
    <property type="molecule type" value="Genomic_DNA"/>
</dbReference>
<dbReference type="GO" id="GO:0008017">
    <property type="term" value="F:microtubule binding"/>
    <property type="evidence" value="ECO:0007669"/>
    <property type="project" value="TreeGrafter"/>
</dbReference>
<dbReference type="Pfam" id="PF18797">
    <property type="entry name" value="APC_rep"/>
    <property type="match status" value="1"/>
</dbReference>
<dbReference type="GO" id="GO:0030877">
    <property type="term" value="C:beta-catenin destruction complex"/>
    <property type="evidence" value="ECO:0007669"/>
    <property type="project" value="TreeGrafter"/>
</dbReference>
<organism evidence="7 8">
    <name type="scientific">Lottia gigantea</name>
    <name type="common">Giant owl limpet</name>
    <dbReference type="NCBI Taxonomy" id="225164"/>
    <lineage>
        <taxon>Eukaryota</taxon>
        <taxon>Metazoa</taxon>
        <taxon>Spiralia</taxon>
        <taxon>Lophotrochozoa</taxon>
        <taxon>Mollusca</taxon>
        <taxon>Gastropoda</taxon>
        <taxon>Patellogastropoda</taxon>
        <taxon>Lottioidea</taxon>
        <taxon>Lottiidae</taxon>
        <taxon>Lottia</taxon>
    </lineage>
</organism>
<dbReference type="PANTHER" id="PTHR12607">
    <property type="entry name" value="ADENOMATOUS POLYPOSIS COLI PROTEIN FAMILY"/>
    <property type="match status" value="1"/>
</dbReference>
<dbReference type="Gene3D" id="1.20.5.10">
    <property type="match status" value="1"/>
</dbReference>
<dbReference type="AlphaFoldDB" id="V4ADX9"/>
<protein>
    <recommendedName>
        <fullName evidence="6">Adenomatous polyposis coli N-terminal dimerisation domain-containing protein</fullName>
    </recommendedName>
</protein>
<dbReference type="GO" id="GO:0001708">
    <property type="term" value="P:cell fate specification"/>
    <property type="evidence" value="ECO:0007669"/>
    <property type="project" value="TreeGrafter"/>
</dbReference>
<dbReference type="SUPFAM" id="SSF48371">
    <property type="entry name" value="ARM repeat"/>
    <property type="match status" value="1"/>
</dbReference>
<dbReference type="KEGG" id="lgi:LOTGIDRAFT_81378"/>
<proteinExistence type="inferred from homology"/>
<dbReference type="FunFam" id="1.25.10.10:FF:000305">
    <property type="entry name" value="Adenomatous polyposis coli"/>
    <property type="match status" value="1"/>
</dbReference>
<dbReference type="STRING" id="225164.V4ADX9"/>
<dbReference type="OMA" id="STRHEAR"/>
<dbReference type="GO" id="GO:0007399">
    <property type="term" value="P:nervous system development"/>
    <property type="evidence" value="ECO:0007669"/>
    <property type="project" value="TreeGrafter"/>
</dbReference>
<dbReference type="PANTHER" id="PTHR12607:SF12">
    <property type="entry name" value="APC-LIKE, ISOFORM A-RELATED"/>
    <property type="match status" value="1"/>
</dbReference>
<feature type="domain" description="Adenomatous polyposis coli N-terminal dimerisation" evidence="6">
    <location>
        <begin position="5"/>
        <end position="52"/>
    </location>
</feature>
<dbReference type="InterPro" id="IPR041257">
    <property type="entry name" value="APC_rep"/>
</dbReference>
<dbReference type="Proteomes" id="UP000030746">
    <property type="component" value="Unassembled WGS sequence"/>
</dbReference>
<evidence type="ECO:0000256" key="3">
    <source>
        <dbReference type="PROSITE-ProRule" id="PRU00259"/>
    </source>
</evidence>
<dbReference type="GO" id="GO:0016477">
    <property type="term" value="P:cell migration"/>
    <property type="evidence" value="ECO:0007669"/>
    <property type="project" value="TreeGrafter"/>
</dbReference>
<reference evidence="7 8" key="1">
    <citation type="journal article" date="2013" name="Nature">
        <title>Insights into bilaterian evolution from three spiralian genomes.</title>
        <authorList>
            <person name="Simakov O."/>
            <person name="Marletaz F."/>
            <person name="Cho S.J."/>
            <person name="Edsinger-Gonzales E."/>
            <person name="Havlak P."/>
            <person name="Hellsten U."/>
            <person name="Kuo D.H."/>
            <person name="Larsson T."/>
            <person name="Lv J."/>
            <person name="Arendt D."/>
            <person name="Savage R."/>
            <person name="Osoegawa K."/>
            <person name="de Jong P."/>
            <person name="Grimwood J."/>
            <person name="Chapman J.A."/>
            <person name="Shapiro H."/>
            <person name="Aerts A."/>
            <person name="Otillar R.P."/>
            <person name="Terry A.Y."/>
            <person name="Boore J.L."/>
            <person name="Grigoriev I.V."/>
            <person name="Lindberg D.R."/>
            <person name="Seaver E.C."/>
            <person name="Weisblat D.A."/>
            <person name="Putnam N.H."/>
            <person name="Rokhsar D.S."/>
        </authorList>
    </citation>
    <scope>NUCLEOTIDE SEQUENCE [LARGE SCALE GENOMIC DNA]</scope>
</reference>
<evidence type="ECO:0000256" key="5">
    <source>
        <dbReference type="SAM" id="MobiDB-lite"/>
    </source>
</evidence>
<dbReference type="GeneID" id="20252506"/>
<keyword evidence="4" id="KW-0175">Coiled coil</keyword>
<name>V4ADX9_LOTGI</name>
<evidence type="ECO:0000313" key="7">
    <source>
        <dbReference type="EMBL" id="ESO95067.1"/>
    </source>
</evidence>
<dbReference type="InterPro" id="IPR026831">
    <property type="entry name" value="APC_dom"/>
</dbReference>
<evidence type="ECO:0000256" key="2">
    <source>
        <dbReference type="ARBA" id="ARBA00022687"/>
    </source>
</evidence>
<dbReference type="InterPro" id="IPR032038">
    <property type="entry name" value="APC_N"/>
</dbReference>
<dbReference type="HOGENOM" id="CLU_009011_0_0_1"/>
<dbReference type="Gene3D" id="1.25.10.10">
    <property type="entry name" value="Leucine-rich Repeat Variant"/>
    <property type="match status" value="1"/>
</dbReference>
<dbReference type="SMART" id="SM00185">
    <property type="entry name" value="ARM"/>
    <property type="match status" value="7"/>
</dbReference>
<dbReference type="InterPro" id="IPR036149">
    <property type="entry name" value="APC_N_sf"/>
</dbReference>
<dbReference type="RefSeq" id="XP_009054150.1">
    <property type="nucleotide sequence ID" value="XM_009055902.1"/>
</dbReference>
<accession>V4ADX9</accession>
<comment type="similarity">
    <text evidence="1">Belongs to the adenomatous polyposis coli (APC) family.</text>
</comment>
<keyword evidence="2" id="KW-0879">Wnt signaling pathway</keyword>
<dbReference type="GO" id="GO:0016055">
    <property type="term" value="P:Wnt signaling pathway"/>
    <property type="evidence" value="ECO:0007669"/>
    <property type="project" value="UniProtKB-KW"/>
</dbReference>
<evidence type="ECO:0000259" key="6">
    <source>
        <dbReference type="Pfam" id="PF16689"/>
    </source>
</evidence>